<evidence type="ECO:0000259" key="2">
    <source>
        <dbReference type="Pfam" id="PF13239"/>
    </source>
</evidence>
<comment type="caution">
    <text evidence="3">The sequence shown here is derived from an EMBL/GenBank/DDBJ whole genome shotgun (WGS) entry which is preliminary data.</text>
</comment>
<keyword evidence="1" id="KW-0472">Membrane</keyword>
<accession>A0ABY2WQR6</accession>
<dbReference type="Pfam" id="PF13239">
    <property type="entry name" value="2TM"/>
    <property type="match status" value="1"/>
</dbReference>
<name>A0ABY2WQR6_9FLAO</name>
<protein>
    <submittedName>
        <fullName evidence="3">2TM domain-containing protein</fullName>
    </submittedName>
</protein>
<organism evidence="3 4">
    <name type="scientific">Flagellimonas algicola</name>
    <dbReference type="NCBI Taxonomy" id="2583815"/>
    <lineage>
        <taxon>Bacteria</taxon>
        <taxon>Pseudomonadati</taxon>
        <taxon>Bacteroidota</taxon>
        <taxon>Flavobacteriia</taxon>
        <taxon>Flavobacteriales</taxon>
        <taxon>Flavobacteriaceae</taxon>
        <taxon>Flagellimonas</taxon>
    </lineage>
</organism>
<evidence type="ECO:0000256" key="1">
    <source>
        <dbReference type="SAM" id="Phobius"/>
    </source>
</evidence>
<feature type="transmembrane region" description="Helical" evidence="1">
    <location>
        <begin position="21"/>
        <end position="38"/>
    </location>
</feature>
<proteinExistence type="predicted"/>
<evidence type="ECO:0000313" key="3">
    <source>
        <dbReference type="EMBL" id="TMU56976.1"/>
    </source>
</evidence>
<dbReference type="RefSeq" id="WP_138833973.1">
    <property type="nucleotide sequence ID" value="NZ_VCNI01000001.1"/>
</dbReference>
<evidence type="ECO:0000313" key="4">
    <source>
        <dbReference type="Proteomes" id="UP000751614"/>
    </source>
</evidence>
<dbReference type="InterPro" id="IPR025698">
    <property type="entry name" value="2TM_dom"/>
</dbReference>
<gene>
    <name evidence="3" type="ORF">FGG15_05365</name>
</gene>
<dbReference type="Proteomes" id="UP000751614">
    <property type="component" value="Unassembled WGS sequence"/>
</dbReference>
<feature type="domain" description="2TM" evidence="2">
    <location>
        <begin position="9"/>
        <end position="102"/>
    </location>
</feature>
<dbReference type="EMBL" id="VCNI01000001">
    <property type="protein sequence ID" value="TMU56976.1"/>
    <property type="molecule type" value="Genomic_DNA"/>
</dbReference>
<reference evidence="3 4" key="1">
    <citation type="submission" date="2019-05" db="EMBL/GenBank/DDBJ databases">
        <title>Flagellimonas sp. AsT0115, sp. nov., isolated from a marine red algae, Asparagopsis taxiformis.</title>
        <authorList>
            <person name="Kim J."/>
            <person name="Jeong S.E."/>
            <person name="Jeon C.O."/>
        </authorList>
    </citation>
    <scope>NUCLEOTIDE SEQUENCE [LARGE SCALE GENOMIC DNA]</scope>
    <source>
        <strain evidence="3 4">AsT0115</strain>
    </source>
</reference>
<feature type="transmembrane region" description="Helical" evidence="1">
    <location>
        <begin position="65"/>
        <end position="89"/>
    </location>
</feature>
<sequence length="111" mass="13195">MEPEVAKYEKAQKKTRKIRGFYTHVFVFLLVNTILWLVKADTSRMIIEATGIQEVGFANYLHWQFWTITLSWAAIILIQGLTLFGRPLIAKWEHRKMQEFMNKENNGFHEH</sequence>
<keyword evidence="1" id="KW-0812">Transmembrane</keyword>
<keyword evidence="1" id="KW-1133">Transmembrane helix</keyword>
<keyword evidence="4" id="KW-1185">Reference proteome</keyword>